<dbReference type="HOGENOM" id="CLU_147249_3_3_7"/>
<keyword evidence="7" id="KW-1185">Reference proteome</keyword>
<dbReference type="OrthoDB" id="285952at2"/>
<dbReference type="PANTHER" id="PTHR34653:SF1">
    <property type="entry name" value="FLAGELLAR HOOK-BASAL BODY COMPLEX PROTEIN FLIE"/>
    <property type="match status" value="1"/>
</dbReference>
<dbReference type="GO" id="GO:0009425">
    <property type="term" value="C:bacterial-type flagellum basal body"/>
    <property type="evidence" value="ECO:0007669"/>
    <property type="project" value="UniProtKB-SubCell"/>
</dbReference>
<name>A0A0B5BGU0_9BACT</name>
<keyword evidence="6" id="KW-0282">Flagellum</keyword>
<evidence type="ECO:0000256" key="5">
    <source>
        <dbReference type="NCBIfam" id="TIGR00205"/>
    </source>
</evidence>
<dbReference type="AlphaFoldDB" id="A0A0B5BGU0"/>
<dbReference type="EMBL" id="CP009788">
    <property type="protein sequence ID" value="AJE04354.1"/>
    <property type="molecule type" value="Genomic_DNA"/>
</dbReference>
<accession>A0A0B5BGU0</accession>
<protein>
    <recommendedName>
        <fullName evidence="4 5">Flagellar hook-basal body complex protein FliE</fullName>
    </recommendedName>
</protein>
<dbReference type="GO" id="GO:0005198">
    <property type="term" value="F:structural molecule activity"/>
    <property type="evidence" value="ECO:0007669"/>
    <property type="project" value="UniProtKB-UniRule"/>
</dbReference>
<dbReference type="HAMAP" id="MF_00724">
    <property type="entry name" value="FliE"/>
    <property type="match status" value="1"/>
</dbReference>
<comment type="subcellular location">
    <subcellularLocation>
        <location evidence="1 4">Bacterial flagellum basal body</location>
    </subcellularLocation>
</comment>
<dbReference type="PANTHER" id="PTHR34653">
    <property type="match status" value="1"/>
</dbReference>
<dbReference type="InterPro" id="IPR001624">
    <property type="entry name" value="FliE"/>
</dbReference>
<evidence type="ECO:0000256" key="4">
    <source>
        <dbReference type="HAMAP-Rule" id="MF_00724"/>
    </source>
</evidence>
<gene>
    <name evidence="4" type="primary">fliE</name>
    <name evidence="6" type="ORF">GPICK_14230</name>
</gene>
<evidence type="ECO:0000256" key="2">
    <source>
        <dbReference type="ARBA" id="ARBA00009272"/>
    </source>
</evidence>
<sequence length="101" mass="10778">MLNGIESGIGITKAFSAGDATEAKPAALAADAGKFFNELVNKVNDLQVKADGAVQELATGDSKGLHEVMIAMEKSSISFQFLTQVRNKAVEAYNEVMRMQV</sequence>
<dbReference type="PRINTS" id="PR01006">
    <property type="entry name" value="FLGHOOKFLIE"/>
</dbReference>
<keyword evidence="6" id="KW-0969">Cilium</keyword>
<evidence type="ECO:0000256" key="1">
    <source>
        <dbReference type="ARBA" id="ARBA00004117"/>
    </source>
</evidence>
<evidence type="ECO:0000313" key="7">
    <source>
        <dbReference type="Proteomes" id="UP000057609"/>
    </source>
</evidence>
<dbReference type="GO" id="GO:0003774">
    <property type="term" value="F:cytoskeletal motor activity"/>
    <property type="evidence" value="ECO:0007669"/>
    <property type="project" value="InterPro"/>
</dbReference>
<dbReference type="Pfam" id="PF02049">
    <property type="entry name" value="FliE"/>
    <property type="match status" value="1"/>
</dbReference>
<proteinExistence type="inferred from homology"/>
<keyword evidence="3 4" id="KW-0975">Bacterial flagellum</keyword>
<evidence type="ECO:0000256" key="3">
    <source>
        <dbReference type="ARBA" id="ARBA00023143"/>
    </source>
</evidence>
<dbReference type="Proteomes" id="UP000057609">
    <property type="component" value="Chromosome"/>
</dbReference>
<reference evidence="6 7" key="1">
    <citation type="journal article" date="2015" name="Genome Announc.">
        <title>Complete Genome of Geobacter pickeringii G13T, a Metal-Reducing Isolate from Sedimentary Kaolin Deposits.</title>
        <authorList>
            <person name="Badalamenti J.P."/>
            <person name="Bond D.R."/>
        </authorList>
    </citation>
    <scope>NUCLEOTIDE SEQUENCE [LARGE SCALE GENOMIC DNA]</scope>
    <source>
        <strain evidence="6 7">G13</strain>
    </source>
</reference>
<keyword evidence="6" id="KW-0966">Cell projection</keyword>
<evidence type="ECO:0000313" key="6">
    <source>
        <dbReference type="EMBL" id="AJE04354.1"/>
    </source>
</evidence>
<dbReference type="STRING" id="345632.GPICK_14230"/>
<dbReference type="GO" id="GO:0071973">
    <property type="term" value="P:bacterial-type flagellum-dependent cell motility"/>
    <property type="evidence" value="ECO:0007669"/>
    <property type="project" value="InterPro"/>
</dbReference>
<dbReference type="KEGG" id="gpi:GPICK_14230"/>
<dbReference type="NCBIfam" id="TIGR00205">
    <property type="entry name" value="fliE"/>
    <property type="match status" value="1"/>
</dbReference>
<dbReference type="RefSeq" id="WP_039744263.1">
    <property type="nucleotide sequence ID" value="NZ_CP009788.1"/>
</dbReference>
<organism evidence="6 7">
    <name type="scientific">Geobacter pickeringii</name>
    <dbReference type="NCBI Taxonomy" id="345632"/>
    <lineage>
        <taxon>Bacteria</taxon>
        <taxon>Pseudomonadati</taxon>
        <taxon>Thermodesulfobacteriota</taxon>
        <taxon>Desulfuromonadia</taxon>
        <taxon>Geobacterales</taxon>
        <taxon>Geobacteraceae</taxon>
        <taxon>Geobacter</taxon>
    </lineage>
</organism>
<comment type="similarity">
    <text evidence="2 4">Belongs to the FliE family.</text>
</comment>